<dbReference type="PANTHER" id="PTHR37944:SF1">
    <property type="entry name" value="PORIN B"/>
    <property type="match status" value="1"/>
</dbReference>
<dbReference type="GO" id="GO:0008643">
    <property type="term" value="P:carbohydrate transport"/>
    <property type="evidence" value="ECO:0007669"/>
    <property type="project" value="InterPro"/>
</dbReference>
<keyword evidence="3" id="KW-0614">Plasmid</keyword>
<evidence type="ECO:0000256" key="2">
    <source>
        <dbReference type="RuleBase" id="RU363072"/>
    </source>
</evidence>
<dbReference type="AlphaFoldDB" id="A0A857FT25"/>
<gene>
    <name evidence="3" type="ORF">FMA36_17855</name>
</gene>
<dbReference type="Proteomes" id="UP000464674">
    <property type="component" value="Plasmid pA"/>
</dbReference>
<evidence type="ECO:0000313" key="4">
    <source>
        <dbReference type="Proteomes" id="UP000464674"/>
    </source>
</evidence>
<geneLocation type="plasmid" evidence="4">
    <name>pa</name>
</geneLocation>
<dbReference type="OrthoDB" id="177316at2"/>
<dbReference type="InterPro" id="IPR038673">
    <property type="entry name" value="OprB_sf"/>
</dbReference>
<reference evidence="3 4" key="1">
    <citation type="journal article" date="2020" name="Carbohydr. Polym.">
        <title>Characterization and optimization of production of bacterial cellulose from strain CGMCC 17276 based on whole-genome analysis.</title>
        <authorList>
            <person name="Lu T."/>
            <person name="Gao H."/>
            <person name="Liao B."/>
            <person name="Wu J."/>
            <person name="Zhang W."/>
            <person name="Huang J."/>
            <person name="Liu M."/>
            <person name="Huang J."/>
            <person name="Chang Z."/>
            <person name="Jin M."/>
            <person name="Yi Z."/>
            <person name="Jiang D."/>
        </authorList>
    </citation>
    <scope>NUCLEOTIDE SEQUENCE [LARGE SCALE GENOMIC DNA]</scope>
    <source>
        <strain evidence="3 4">CGMCC 17276</strain>
        <plasmid evidence="4">pa</plasmid>
    </source>
</reference>
<dbReference type="EMBL" id="CP041349">
    <property type="protein sequence ID" value="QHC37433.1"/>
    <property type="molecule type" value="Genomic_DNA"/>
</dbReference>
<sequence>MAFLSGACTTACAQVPPVRFFSSGVTPQQIVPDSIDPMSHFSGNWGGARDWLLKRGIDIRLSDANEFWADPVGGAQASNNYVGSTAVEMLADLHTLTGLPLGTFDISAMEIRGRPFSNDPLYVFNQTSNIEADDNTRLYELWYSQKFAHGHFAFKIGKLDLGHDFMISDVALSFLNASFSWPMMPDNDLYDQGPVSPVATPAVRLRYTLSQCWNFLFAVGDDNPIGAPFINTQDPWSQNSDPSGTRFNFSTGALFFAESQYRRRIAGKEGIYKIGGYFDTGRFPDQVDSSRLHKTNWSVYAIADQTLQKFRNSSELDAFIRGNWTADTDRNQIVYAVDGGIALKNPLNRDGDIVGLGAGVGAASHSLARADRVDGLPGQKREYHLELTYQAQVNPWLMLQPDIQGILSPSGGVLDNAGRRVRNEAIFGIHGEITF</sequence>
<evidence type="ECO:0000313" key="3">
    <source>
        <dbReference type="EMBL" id="QHC37433.1"/>
    </source>
</evidence>
<name>A0A857FT25_KOMXY</name>
<dbReference type="Pfam" id="PF04966">
    <property type="entry name" value="OprB"/>
    <property type="match status" value="1"/>
</dbReference>
<evidence type="ECO:0000256" key="1">
    <source>
        <dbReference type="ARBA" id="ARBA00008769"/>
    </source>
</evidence>
<dbReference type="GO" id="GO:0016020">
    <property type="term" value="C:membrane"/>
    <property type="evidence" value="ECO:0007669"/>
    <property type="project" value="InterPro"/>
</dbReference>
<organism evidence="3 4">
    <name type="scientific">Komagataeibacter xylinus</name>
    <name type="common">Gluconacetobacter xylinus</name>
    <dbReference type="NCBI Taxonomy" id="28448"/>
    <lineage>
        <taxon>Bacteria</taxon>
        <taxon>Pseudomonadati</taxon>
        <taxon>Pseudomonadota</taxon>
        <taxon>Alphaproteobacteria</taxon>
        <taxon>Acetobacterales</taxon>
        <taxon>Acetobacteraceae</taxon>
        <taxon>Komagataeibacter</taxon>
    </lineage>
</organism>
<dbReference type="PANTHER" id="PTHR37944">
    <property type="entry name" value="PORIN B"/>
    <property type="match status" value="1"/>
</dbReference>
<dbReference type="Gene3D" id="2.40.160.180">
    <property type="entry name" value="Carbohydrate-selective porin OprB"/>
    <property type="match status" value="1"/>
</dbReference>
<protein>
    <submittedName>
        <fullName evidence="3">Carbohydrate porin</fullName>
    </submittedName>
</protein>
<comment type="similarity">
    <text evidence="1 2">Belongs to the OprB family.</text>
</comment>
<dbReference type="RefSeq" id="WP_159264291.1">
    <property type="nucleotide sequence ID" value="NZ_CP041349.1"/>
</dbReference>
<dbReference type="GO" id="GO:0015288">
    <property type="term" value="F:porin activity"/>
    <property type="evidence" value="ECO:0007669"/>
    <property type="project" value="InterPro"/>
</dbReference>
<dbReference type="InterPro" id="IPR007049">
    <property type="entry name" value="Carb-sel_porin_OprB"/>
</dbReference>
<dbReference type="InterPro" id="IPR052932">
    <property type="entry name" value="OprB_Porin"/>
</dbReference>
<proteinExistence type="inferred from homology"/>
<accession>A0A857FT25</accession>